<dbReference type="Pfam" id="PF23598">
    <property type="entry name" value="LRR_14"/>
    <property type="match status" value="1"/>
</dbReference>
<organism evidence="3 4">
    <name type="scientific">Hibiscus syriacus</name>
    <name type="common">Rose of Sharon</name>
    <dbReference type="NCBI Taxonomy" id="106335"/>
    <lineage>
        <taxon>Eukaryota</taxon>
        <taxon>Viridiplantae</taxon>
        <taxon>Streptophyta</taxon>
        <taxon>Embryophyta</taxon>
        <taxon>Tracheophyta</taxon>
        <taxon>Spermatophyta</taxon>
        <taxon>Magnoliopsida</taxon>
        <taxon>eudicotyledons</taxon>
        <taxon>Gunneridae</taxon>
        <taxon>Pentapetalae</taxon>
        <taxon>rosids</taxon>
        <taxon>malvids</taxon>
        <taxon>Malvales</taxon>
        <taxon>Malvaceae</taxon>
        <taxon>Malvoideae</taxon>
        <taxon>Hibiscus</taxon>
    </lineage>
</organism>
<dbReference type="Gene3D" id="3.80.10.10">
    <property type="entry name" value="Ribonuclease Inhibitor"/>
    <property type="match status" value="1"/>
</dbReference>
<dbReference type="InterPro" id="IPR055414">
    <property type="entry name" value="LRR_R13L4/SHOC2-like"/>
</dbReference>
<proteinExistence type="predicted"/>
<reference evidence="3" key="1">
    <citation type="submission" date="2019-09" db="EMBL/GenBank/DDBJ databases">
        <title>Draft genome information of white flower Hibiscus syriacus.</title>
        <authorList>
            <person name="Kim Y.-M."/>
        </authorList>
    </citation>
    <scope>NUCLEOTIDE SEQUENCE [LARGE SCALE GENOMIC DNA]</scope>
    <source>
        <strain evidence="3">YM2019G1</strain>
    </source>
</reference>
<keyword evidence="1" id="KW-0677">Repeat</keyword>
<dbReference type="PANTHER" id="PTHR47186:SF57">
    <property type="entry name" value="OS02G0478300 PROTEIN"/>
    <property type="match status" value="1"/>
</dbReference>
<dbReference type="Proteomes" id="UP000436088">
    <property type="component" value="Unassembled WGS sequence"/>
</dbReference>
<dbReference type="EMBL" id="VEPZ02000430">
    <property type="protein sequence ID" value="KAE8725272.1"/>
    <property type="molecule type" value="Genomic_DNA"/>
</dbReference>
<sequence length="168" mass="19872">MNGCTDMRKCKLIGDIGNIIHLRFLSLQGLEFTNTKLPSSLGNLRCLQTLNLRIEAIGRIHVPDVIWRMEQLRHLYLPMKRDYKTKLRLDTLRNLLTLLNFNTKKCYLKYLSNMTKLRELEIRGPFKIEDFNKEELDKNPPISSHLGYYQFGRNDRCKIFDTSPLKLR</sequence>
<evidence type="ECO:0000259" key="2">
    <source>
        <dbReference type="Pfam" id="PF23598"/>
    </source>
</evidence>
<dbReference type="InterPro" id="IPR032675">
    <property type="entry name" value="LRR_dom_sf"/>
</dbReference>
<evidence type="ECO:0000313" key="4">
    <source>
        <dbReference type="Proteomes" id="UP000436088"/>
    </source>
</evidence>
<protein>
    <recommendedName>
        <fullName evidence="2">Disease resistance R13L4/SHOC-2-like LRR domain-containing protein</fullName>
    </recommendedName>
</protein>
<evidence type="ECO:0000313" key="3">
    <source>
        <dbReference type="EMBL" id="KAE8725272.1"/>
    </source>
</evidence>
<gene>
    <name evidence="3" type="ORF">F3Y22_tig00009009pilonHSYRG00393</name>
</gene>
<accession>A0A6A3CDK7</accession>
<feature type="domain" description="Disease resistance R13L4/SHOC-2-like LRR" evidence="2">
    <location>
        <begin position="2"/>
        <end position="124"/>
    </location>
</feature>
<name>A0A6A3CDK7_HIBSY</name>
<comment type="caution">
    <text evidence="3">The sequence shown here is derived from an EMBL/GenBank/DDBJ whole genome shotgun (WGS) entry which is preliminary data.</text>
</comment>
<dbReference type="PANTHER" id="PTHR47186">
    <property type="entry name" value="LEUCINE-RICH REPEAT-CONTAINING PROTEIN 57"/>
    <property type="match status" value="1"/>
</dbReference>
<keyword evidence="4" id="KW-1185">Reference proteome</keyword>
<evidence type="ECO:0000256" key="1">
    <source>
        <dbReference type="ARBA" id="ARBA00022737"/>
    </source>
</evidence>
<dbReference type="AlphaFoldDB" id="A0A6A3CDK7"/>
<dbReference type="SUPFAM" id="SSF52058">
    <property type="entry name" value="L domain-like"/>
    <property type="match status" value="1"/>
</dbReference>